<evidence type="ECO:0000256" key="1">
    <source>
        <dbReference type="ARBA" id="ARBA00022529"/>
    </source>
</evidence>
<dbReference type="SMART" id="SM00047">
    <property type="entry name" value="LYZ2"/>
    <property type="match status" value="1"/>
</dbReference>
<comment type="caution">
    <text evidence="6">The sequence shown here is derived from an EMBL/GenBank/DDBJ whole genome shotgun (WGS) entry which is preliminary data.</text>
</comment>
<dbReference type="Gene3D" id="2.10.70.40">
    <property type="entry name" value="peptidoglycan hydrolase"/>
    <property type="match status" value="1"/>
</dbReference>
<name>A0ABX2AKZ1_9BACT</name>
<dbReference type="EMBL" id="JABKKF010000003">
    <property type="protein sequence ID" value="NPD91719.1"/>
    <property type="molecule type" value="Genomic_DNA"/>
</dbReference>
<dbReference type="InterPro" id="IPR018392">
    <property type="entry name" value="LysM"/>
</dbReference>
<keyword evidence="7" id="KW-1185">Reference proteome</keyword>
<dbReference type="SMART" id="SM00257">
    <property type="entry name" value="LysM"/>
    <property type="match status" value="2"/>
</dbReference>
<feature type="domain" description="LysM" evidence="5">
    <location>
        <begin position="244"/>
        <end position="288"/>
    </location>
</feature>
<proteinExistence type="predicted"/>
<dbReference type="PANTHER" id="PTHR33308">
    <property type="entry name" value="PEPTIDOGLYCAN HYDROLASE FLGJ"/>
    <property type="match status" value="1"/>
</dbReference>
<reference evidence="6 7" key="1">
    <citation type="submission" date="2020-05" db="EMBL/GenBank/DDBJ databases">
        <title>Distinct polysaccharide utilization as determinants for interspecies competition between intestinal Prevotella spp.</title>
        <authorList>
            <person name="Galvez E.J.C."/>
            <person name="Iljazovic A."/>
            <person name="Strowig T."/>
        </authorList>
    </citation>
    <scope>NUCLEOTIDE SEQUENCE [LARGE SCALE GENOMIC DNA]</scope>
    <source>
        <strain evidence="6 7">PMUR</strain>
    </source>
</reference>
<dbReference type="Pfam" id="PF01832">
    <property type="entry name" value="Glucosaminidase"/>
    <property type="match status" value="1"/>
</dbReference>
<evidence type="ECO:0000313" key="6">
    <source>
        <dbReference type="EMBL" id="NPD91719.1"/>
    </source>
</evidence>
<feature type="domain" description="LysM" evidence="5">
    <location>
        <begin position="188"/>
        <end position="232"/>
    </location>
</feature>
<evidence type="ECO:0000256" key="3">
    <source>
        <dbReference type="ARBA" id="ARBA00022801"/>
    </source>
</evidence>
<dbReference type="Pfam" id="PF01476">
    <property type="entry name" value="LysM"/>
    <property type="match status" value="2"/>
</dbReference>
<dbReference type="PROSITE" id="PS51782">
    <property type="entry name" value="LYSM"/>
    <property type="match status" value="2"/>
</dbReference>
<organism evidence="6 7">
    <name type="scientific">Xylanibacter muris</name>
    <dbReference type="NCBI Taxonomy" id="2736290"/>
    <lineage>
        <taxon>Bacteria</taxon>
        <taxon>Pseudomonadati</taxon>
        <taxon>Bacteroidota</taxon>
        <taxon>Bacteroidia</taxon>
        <taxon>Bacteroidales</taxon>
        <taxon>Prevotellaceae</taxon>
        <taxon>Xylanibacter</taxon>
    </lineage>
</organism>
<evidence type="ECO:0000256" key="4">
    <source>
        <dbReference type="ARBA" id="ARBA00032108"/>
    </source>
</evidence>
<accession>A0ABX2AKZ1</accession>
<evidence type="ECO:0000256" key="2">
    <source>
        <dbReference type="ARBA" id="ARBA00022638"/>
    </source>
</evidence>
<dbReference type="InterPro" id="IPR036779">
    <property type="entry name" value="LysM_dom_sf"/>
</dbReference>
<evidence type="ECO:0000313" key="7">
    <source>
        <dbReference type="Proteomes" id="UP000714420"/>
    </source>
</evidence>
<dbReference type="InterPro" id="IPR002901">
    <property type="entry name" value="MGlyc_endo_b_GlcNAc-like_dom"/>
</dbReference>
<dbReference type="Gene3D" id="1.10.530.10">
    <property type="match status" value="1"/>
</dbReference>
<dbReference type="CDD" id="cd00118">
    <property type="entry name" value="LysM"/>
    <property type="match status" value="1"/>
</dbReference>
<keyword evidence="3" id="KW-0378">Hydrolase</keyword>
<protein>
    <recommendedName>
        <fullName evidence="4">Peptidoglycan hydrolase</fullName>
    </recommendedName>
</protein>
<dbReference type="InterPro" id="IPR051056">
    <property type="entry name" value="Glycosyl_Hydrolase_73"/>
</dbReference>
<evidence type="ECO:0000259" key="5">
    <source>
        <dbReference type="PROSITE" id="PS51782"/>
    </source>
</evidence>
<dbReference type="RefSeq" id="WP_172274840.1">
    <property type="nucleotide sequence ID" value="NZ_CASGMU010000005.1"/>
</dbReference>
<keyword evidence="1" id="KW-0929">Antimicrobial</keyword>
<dbReference type="Gene3D" id="3.10.350.10">
    <property type="entry name" value="LysM domain"/>
    <property type="match status" value="1"/>
</dbReference>
<gene>
    <name evidence="6" type="ORF">HPS56_05020</name>
</gene>
<dbReference type="Proteomes" id="UP000714420">
    <property type="component" value="Unassembled WGS sequence"/>
</dbReference>
<dbReference type="SUPFAM" id="SSF54106">
    <property type="entry name" value="LysM domain"/>
    <property type="match status" value="1"/>
</dbReference>
<dbReference type="PANTHER" id="PTHR33308:SF9">
    <property type="entry name" value="PEPTIDOGLYCAN HYDROLASE FLGJ"/>
    <property type="match status" value="1"/>
</dbReference>
<keyword evidence="2" id="KW-0081">Bacteriolytic enzyme</keyword>
<sequence length="289" mass="32339">MAQEKEYGIPASITLAQGILESGAGKSSLTRNANNHFGVKAYGGWTGPIYLAWDDERQKSRFRKYSSAADSFRDHALFLKNNGRYRNLFSKSVYDYRAWAIGLQKAGYATAGNYAKALIGFIDAYKLYAINGGVKLRAGKTVTITKHISSSKIVFNSDCVMDDTEESEEEIEMTSIVKKFVVDINNVRCTILYPGESIASIALKYDIPQSKILEYNETATPTEIKEGDIVYLEKKKKKYSGLQDTYRIKSNDTLYGISQKFGIQLASLAKLNDINIFSKLKEGDVLFLQ</sequence>